<dbReference type="EMBL" id="JAHRHJ020000003">
    <property type="protein sequence ID" value="KAH9322307.1"/>
    <property type="molecule type" value="Genomic_DNA"/>
</dbReference>
<dbReference type="Proteomes" id="UP000824469">
    <property type="component" value="Unassembled WGS sequence"/>
</dbReference>
<reference evidence="2 3" key="1">
    <citation type="journal article" date="2021" name="Nat. Plants">
        <title>The Taxus genome provides insights into paclitaxel biosynthesis.</title>
        <authorList>
            <person name="Xiong X."/>
            <person name="Gou J."/>
            <person name="Liao Q."/>
            <person name="Li Y."/>
            <person name="Zhou Q."/>
            <person name="Bi G."/>
            <person name="Li C."/>
            <person name="Du R."/>
            <person name="Wang X."/>
            <person name="Sun T."/>
            <person name="Guo L."/>
            <person name="Liang H."/>
            <person name="Lu P."/>
            <person name="Wu Y."/>
            <person name="Zhang Z."/>
            <person name="Ro D.K."/>
            <person name="Shang Y."/>
            <person name="Huang S."/>
            <person name="Yan J."/>
        </authorList>
    </citation>
    <scope>NUCLEOTIDE SEQUENCE [LARGE SCALE GENOMIC DNA]</scope>
    <source>
        <strain evidence="2">Ta-2019</strain>
    </source>
</reference>
<evidence type="ECO:0000313" key="2">
    <source>
        <dbReference type="EMBL" id="KAH9322307.1"/>
    </source>
</evidence>
<feature type="region of interest" description="Disordered" evidence="1">
    <location>
        <begin position="1"/>
        <end position="53"/>
    </location>
</feature>
<evidence type="ECO:0000313" key="3">
    <source>
        <dbReference type="Proteomes" id="UP000824469"/>
    </source>
</evidence>
<sequence>MDVKDVNLPDQPKLETSAQGQLGQRGMRDADSRRSQKPIRSCHVSPAEKGRGSLFRADRRILSREALGHLGQKDVVD</sequence>
<accession>A0AA38GI05</accession>
<name>A0AA38GI05_TAXCH</name>
<proteinExistence type="predicted"/>
<organism evidence="2 3">
    <name type="scientific">Taxus chinensis</name>
    <name type="common">Chinese yew</name>
    <name type="synonym">Taxus wallichiana var. chinensis</name>
    <dbReference type="NCBI Taxonomy" id="29808"/>
    <lineage>
        <taxon>Eukaryota</taxon>
        <taxon>Viridiplantae</taxon>
        <taxon>Streptophyta</taxon>
        <taxon>Embryophyta</taxon>
        <taxon>Tracheophyta</taxon>
        <taxon>Spermatophyta</taxon>
        <taxon>Pinopsida</taxon>
        <taxon>Pinidae</taxon>
        <taxon>Conifers II</taxon>
        <taxon>Cupressales</taxon>
        <taxon>Taxaceae</taxon>
        <taxon>Taxus</taxon>
    </lineage>
</organism>
<comment type="caution">
    <text evidence="2">The sequence shown here is derived from an EMBL/GenBank/DDBJ whole genome shotgun (WGS) entry which is preliminary data.</text>
</comment>
<gene>
    <name evidence="2" type="ORF">KI387_016946</name>
</gene>
<keyword evidence="3" id="KW-1185">Reference proteome</keyword>
<evidence type="ECO:0000256" key="1">
    <source>
        <dbReference type="SAM" id="MobiDB-lite"/>
    </source>
</evidence>
<dbReference type="AlphaFoldDB" id="A0AA38GI05"/>
<protein>
    <submittedName>
        <fullName evidence="2">Uncharacterized protein</fullName>
    </submittedName>
</protein>
<feature type="non-terminal residue" evidence="2">
    <location>
        <position position="77"/>
    </location>
</feature>